<accession>A0AAE0ZPX4</accession>
<feature type="compositionally biased region" description="Low complexity" evidence="1">
    <location>
        <begin position="29"/>
        <end position="41"/>
    </location>
</feature>
<name>A0AAE0ZPX4_9GAST</name>
<proteinExistence type="predicted"/>
<comment type="caution">
    <text evidence="2">The sequence shown here is derived from an EMBL/GenBank/DDBJ whole genome shotgun (WGS) entry which is preliminary data.</text>
</comment>
<reference evidence="2" key="1">
    <citation type="journal article" date="2023" name="G3 (Bethesda)">
        <title>A reference genome for the long-term kleptoplast-retaining sea slug Elysia crispata morphotype clarki.</title>
        <authorList>
            <person name="Eastman K.E."/>
            <person name="Pendleton A.L."/>
            <person name="Shaikh M.A."/>
            <person name="Suttiyut T."/>
            <person name="Ogas R."/>
            <person name="Tomko P."/>
            <person name="Gavelis G."/>
            <person name="Widhalm J.R."/>
            <person name="Wisecaver J.H."/>
        </authorList>
    </citation>
    <scope>NUCLEOTIDE SEQUENCE</scope>
    <source>
        <strain evidence="2">ECLA1</strain>
    </source>
</reference>
<evidence type="ECO:0000313" key="3">
    <source>
        <dbReference type="Proteomes" id="UP001283361"/>
    </source>
</evidence>
<dbReference type="EMBL" id="JAWDGP010003560">
    <property type="protein sequence ID" value="KAK3773133.1"/>
    <property type="molecule type" value="Genomic_DNA"/>
</dbReference>
<gene>
    <name evidence="2" type="ORF">RRG08_016236</name>
</gene>
<evidence type="ECO:0000313" key="2">
    <source>
        <dbReference type="EMBL" id="KAK3773133.1"/>
    </source>
</evidence>
<keyword evidence="3" id="KW-1185">Reference proteome</keyword>
<protein>
    <submittedName>
        <fullName evidence="2">Uncharacterized protein</fullName>
    </submittedName>
</protein>
<feature type="region of interest" description="Disordered" evidence="1">
    <location>
        <begin position="1"/>
        <end position="58"/>
    </location>
</feature>
<sequence>MPPLVSPRPSYCAGTSPGRPGQQSEQLNTAAQPSPAQPTTPGDGDALYLRPVSRPPSSHDCVIGKCPSLGLTLELTWPDVNFFEAYRLVTLDTVHDVTKVQGGGDREIEEILLQVDSGVGVCPLSPAAVMLARTQFGP</sequence>
<evidence type="ECO:0000256" key="1">
    <source>
        <dbReference type="SAM" id="MobiDB-lite"/>
    </source>
</evidence>
<organism evidence="2 3">
    <name type="scientific">Elysia crispata</name>
    <name type="common">lettuce slug</name>
    <dbReference type="NCBI Taxonomy" id="231223"/>
    <lineage>
        <taxon>Eukaryota</taxon>
        <taxon>Metazoa</taxon>
        <taxon>Spiralia</taxon>
        <taxon>Lophotrochozoa</taxon>
        <taxon>Mollusca</taxon>
        <taxon>Gastropoda</taxon>
        <taxon>Heterobranchia</taxon>
        <taxon>Euthyneura</taxon>
        <taxon>Panpulmonata</taxon>
        <taxon>Sacoglossa</taxon>
        <taxon>Placobranchoidea</taxon>
        <taxon>Plakobranchidae</taxon>
        <taxon>Elysia</taxon>
    </lineage>
</organism>
<dbReference type="AlphaFoldDB" id="A0AAE0ZPX4"/>
<dbReference type="Proteomes" id="UP001283361">
    <property type="component" value="Unassembled WGS sequence"/>
</dbReference>